<proteinExistence type="predicted"/>
<keyword evidence="3" id="KW-1185">Reference proteome</keyword>
<feature type="compositionally biased region" description="Basic and acidic residues" evidence="1">
    <location>
        <begin position="348"/>
        <end position="365"/>
    </location>
</feature>
<protein>
    <submittedName>
        <fullName evidence="2">Uncharacterized protein</fullName>
    </submittedName>
</protein>
<accession>A0A840V4L1</accession>
<reference evidence="2 3" key="1">
    <citation type="submission" date="2020-08" db="EMBL/GenBank/DDBJ databases">
        <title>Genomic Encyclopedia of Type Strains, Phase IV (KMG-IV): sequencing the most valuable type-strain genomes for metagenomic binning, comparative biology and taxonomic classification.</title>
        <authorList>
            <person name="Goeker M."/>
        </authorList>
    </citation>
    <scope>NUCLEOTIDE SEQUENCE [LARGE SCALE GENOMIC DNA]</scope>
    <source>
        <strain evidence="2 3">YC6886</strain>
    </source>
</reference>
<comment type="caution">
    <text evidence="2">The sequence shown here is derived from an EMBL/GenBank/DDBJ whole genome shotgun (WGS) entry which is preliminary data.</text>
</comment>
<organism evidence="2 3">
    <name type="scientific">Haloferula luteola</name>
    <dbReference type="NCBI Taxonomy" id="595692"/>
    <lineage>
        <taxon>Bacteria</taxon>
        <taxon>Pseudomonadati</taxon>
        <taxon>Verrucomicrobiota</taxon>
        <taxon>Verrucomicrobiia</taxon>
        <taxon>Verrucomicrobiales</taxon>
        <taxon>Verrucomicrobiaceae</taxon>
        <taxon>Haloferula</taxon>
    </lineage>
</organism>
<evidence type="ECO:0000313" key="2">
    <source>
        <dbReference type="EMBL" id="MBB5350574.1"/>
    </source>
</evidence>
<sequence>MNAFRTLVLVFPLLGFALLAAEIPISLVPRHELGSRDPGYLRFEELVWSTDCEWFHKPAPVCRVVEKPLDLTLVIEEAKKRGMVLNPKYDPGPEEDGAVDYHTTEPPWLGAGGVARKRYLFFGYAPFRKFDRDEHQMAVVKPLASREECVRMCREWMNRLGIDESQLYRGGDWPGGFEVKEARPRVTRYHPVLKKDVIAEYGQQLRFSQQIGGLPAFWSGYGGNLIFSIADGGEFCGVKGCLRAWEKIGDYEVLDREEVEVALKEGFFWVHDPIDCERLEVMKVALEAYHSHWKVPQRDFPLIYNITCKLHGGPSEGKEKKILIPALRQHRHRYGPPPEPSGLAPGEKAPDPDLERLTTPREEPWKNGNGGSSMRQ</sequence>
<evidence type="ECO:0000313" key="3">
    <source>
        <dbReference type="Proteomes" id="UP000557717"/>
    </source>
</evidence>
<feature type="region of interest" description="Disordered" evidence="1">
    <location>
        <begin position="331"/>
        <end position="376"/>
    </location>
</feature>
<dbReference type="RefSeq" id="WP_184015997.1">
    <property type="nucleotide sequence ID" value="NZ_JACHFD010000003.1"/>
</dbReference>
<evidence type="ECO:0000256" key="1">
    <source>
        <dbReference type="SAM" id="MobiDB-lite"/>
    </source>
</evidence>
<dbReference type="Proteomes" id="UP000557717">
    <property type="component" value="Unassembled WGS sequence"/>
</dbReference>
<gene>
    <name evidence="2" type="ORF">HNR46_000802</name>
</gene>
<dbReference type="AlphaFoldDB" id="A0A840V4L1"/>
<dbReference type="EMBL" id="JACHFD010000003">
    <property type="protein sequence ID" value="MBB5350574.1"/>
    <property type="molecule type" value="Genomic_DNA"/>
</dbReference>
<name>A0A840V4L1_9BACT</name>